<dbReference type="UniPathway" id="UPA00544"/>
<dbReference type="SUPFAM" id="SSF53067">
    <property type="entry name" value="Actin-like ATPase domain"/>
    <property type="match status" value="1"/>
</dbReference>
<proteinExistence type="inferred from homology"/>
<keyword evidence="4" id="KW-1185">Reference proteome</keyword>
<dbReference type="GO" id="GO:0009254">
    <property type="term" value="P:peptidoglycan turnover"/>
    <property type="evidence" value="ECO:0007669"/>
    <property type="project" value="UniProtKB-UniRule"/>
</dbReference>
<dbReference type="InterPro" id="IPR005338">
    <property type="entry name" value="Anhydro_N_Ac-Mur_kinase"/>
</dbReference>
<dbReference type="GO" id="GO:0005524">
    <property type="term" value="F:ATP binding"/>
    <property type="evidence" value="ECO:0007669"/>
    <property type="project" value="UniProtKB-UniRule"/>
</dbReference>
<feature type="binding site" evidence="2">
    <location>
        <begin position="14"/>
        <end position="21"/>
    </location>
    <ligand>
        <name>ATP</name>
        <dbReference type="ChEBI" id="CHEBI:30616"/>
    </ligand>
</feature>
<keyword evidence="2" id="KW-0808">Transferase</keyword>
<evidence type="ECO:0000313" key="3">
    <source>
        <dbReference type="EMBL" id="ARN84174.1"/>
    </source>
</evidence>
<dbReference type="EMBL" id="CP008743">
    <property type="protein sequence ID" value="ARN84174.1"/>
    <property type="molecule type" value="Genomic_DNA"/>
</dbReference>
<dbReference type="GO" id="GO:0016301">
    <property type="term" value="F:kinase activity"/>
    <property type="evidence" value="ECO:0007669"/>
    <property type="project" value="UniProtKB-KW"/>
</dbReference>
<dbReference type="EC" id="2.7.1.170" evidence="2"/>
<organism evidence="3 4">
    <name type="scientific">Candidatus Nucleicultrix amoebiphila FS5</name>
    <dbReference type="NCBI Taxonomy" id="1414854"/>
    <lineage>
        <taxon>Bacteria</taxon>
        <taxon>Pseudomonadati</taxon>
        <taxon>Pseudomonadota</taxon>
        <taxon>Alphaproteobacteria</taxon>
        <taxon>Holosporales</taxon>
        <taxon>Candidatus Nucleicultricaceae</taxon>
        <taxon>Candidatus Nucleicultrix</taxon>
    </lineage>
</organism>
<keyword evidence="1 2" id="KW-0119">Carbohydrate metabolism</keyword>
<keyword evidence="2" id="KW-0067">ATP-binding</keyword>
<dbReference type="HAMAP" id="MF_01270">
    <property type="entry name" value="AnhMurNAc_kinase"/>
    <property type="match status" value="1"/>
</dbReference>
<comment type="pathway">
    <text evidence="2">Cell wall biogenesis; peptidoglycan recycling.</text>
</comment>
<evidence type="ECO:0000256" key="2">
    <source>
        <dbReference type="HAMAP-Rule" id="MF_01270"/>
    </source>
</evidence>
<dbReference type="GO" id="GO:0006040">
    <property type="term" value="P:amino sugar metabolic process"/>
    <property type="evidence" value="ECO:0007669"/>
    <property type="project" value="InterPro"/>
</dbReference>
<gene>
    <name evidence="2" type="primary">anmK</name>
    <name evidence="3" type="ORF">GQ61_01125</name>
</gene>
<comment type="similarity">
    <text evidence="2">Belongs to the anhydro-N-acetylmuramic acid kinase family.</text>
</comment>
<dbReference type="AlphaFoldDB" id="A0A1W6N2R9"/>
<comment type="pathway">
    <text evidence="2">Amino-sugar metabolism; 1,6-anhydro-N-acetylmuramate degradation.</text>
</comment>
<dbReference type="PANTHER" id="PTHR30605">
    <property type="entry name" value="ANHYDRO-N-ACETYLMURAMIC ACID KINASE"/>
    <property type="match status" value="1"/>
</dbReference>
<keyword evidence="2" id="KW-0418">Kinase</keyword>
<evidence type="ECO:0000313" key="4">
    <source>
        <dbReference type="Proteomes" id="UP000237351"/>
    </source>
</evidence>
<dbReference type="Pfam" id="PF03702">
    <property type="entry name" value="AnmK"/>
    <property type="match status" value="2"/>
</dbReference>
<accession>A0A1W6N2R9</accession>
<dbReference type="KEGG" id="naf:GQ61_01125"/>
<comment type="function">
    <text evidence="2">Catalyzes the specific phosphorylation of 1,6-anhydro-N-acetylmuramic acid (anhMurNAc) with the simultaneous cleavage of the 1,6-anhydro ring, generating MurNAc-6-P. Is required for the utilization of anhMurNAc either imported from the medium or derived from its own cell wall murein, and thus plays a role in cell wall recycling.</text>
</comment>
<protein>
    <recommendedName>
        <fullName evidence="2">Anhydro-N-acetylmuramic acid kinase</fullName>
        <ecNumber evidence="2">2.7.1.170</ecNumber>
    </recommendedName>
    <alternativeName>
        <fullName evidence="2">AnhMurNAc kinase</fullName>
    </alternativeName>
</protein>
<dbReference type="GO" id="GO:0097175">
    <property type="term" value="P:1,6-anhydro-N-acetyl-beta-muramic acid catabolic process"/>
    <property type="evidence" value="ECO:0007669"/>
    <property type="project" value="UniProtKB-UniRule"/>
</dbReference>
<dbReference type="Gene3D" id="3.30.420.40">
    <property type="match status" value="3"/>
</dbReference>
<evidence type="ECO:0000256" key="1">
    <source>
        <dbReference type="ARBA" id="ARBA00023277"/>
    </source>
</evidence>
<dbReference type="GO" id="GO:0016773">
    <property type="term" value="F:phosphotransferase activity, alcohol group as acceptor"/>
    <property type="evidence" value="ECO:0007669"/>
    <property type="project" value="UniProtKB-UniRule"/>
</dbReference>
<dbReference type="PANTHER" id="PTHR30605:SF0">
    <property type="entry name" value="ANHYDRO-N-ACETYLMURAMIC ACID KINASE"/>
    <property type="match status" value="1"/>
</dbReference>
<sequence>MKNTPALSIGLMSGTSMDGIDAALIETDGNFHIKELTHLSFSYPREVHFILKAAEYAVHKHSGNLKNLDQLPLNSYFLSYLTDRLALEIEESQLLLKEAEYYLNATANCAFTIQGIELHSTQLHAQAVQKLLDCTNYPHEAIDVVGYHGQTLFHHPANHTSIQIGSGQLLANLTNISVVNDFRRQDVEAGGQGAPFAPLFHQALAARDNLFPLAVINCGGIANLSLIMGPSPSDVLGFDTGPGNGLIDLFVKQRTRSQELMDMDGRYGVKGNVQQIVLDQLYSHSILVEGMNYFDLPPPKSLDINEMRLIPELDTLSLQDGCATLEAFTADSIVQGLCQIDPPKFLQIVLAGGGWNNPIILKELKSRVHKHLGLETVIKTADQIGWKSQALEAQIFAYLAVRSQRKLPISYPNITRVPKPLTGGTLSLPNKTSAMHL</sequence>
<dbReference type="UniPathway" id="UPA00343"/>
<reference evidence="3 4" key="1">
    <citation type="submission" date="2014-06" db="EMBL/GenBank/DDBJ databases">
        <title>The genome of the endonuclear symbiont Nucleicultrix amoebiphila.</title>
        <authorList>
            <person name="Schulz F."/>
            <person name="Horn M."/>
        </authorList>
    </citation>
    <scope>NUCLEOTIDE SEQUENCE [LARGE SCALE GENOMIC DNA]</scope>
    <source>
        <strain evidence="3 4">FS5</strain>
    </source>
</reference>
<dbReference type="InterPro" id="IPR043129">
    <property type="entry name" value="ATPase_NBD"/>
</dbReference>
<name>A0A1W6N2R9_9PROT</name>
<comment type="catalytic activity">
    <reaction evidence="2">
        <text>1,6-anhydro-N-acetyl-beta-muramate + ATP + H2O = N-acetyl-D-muramate 6-phosphate + ADP + H(+)</text>
        <dbReference type="Rhea" id="RHEA:24952"/>
        <dbReference type="ChEBI" id="CHEBI:15377"/>
        <dbReference type="ChEBI" id="CHEBI:15378"/>
        <dbReference type="ChEBI" id="CHEBI:30616"/>
        <dbReference type="ChEBI" id="CHEBI:58690"/>
        <dbReference type="ChEBI" id="CHEBI:58722"/>
        <dbReference type="ChEBI" id="CHEBI:456216"/>
        <dbReference type="EC" id="2.7.1.170"/>
    </reaction>
</comment>
<dbReference type="RefSeq" id="WP_198157357.1">
    <property type="nucleotide sequence ID" value="NZ_CP008743.1"/>
</dbReference>
<keyword evidence="2" id="KW-0547">Nucleotide-binding</keyword>
<dbReference type="STRING" id="1414854.GQ61_01125"/>
<dbReference type="Proteomes" id="UP000237351">
    <property type="component" value="Chromosome"/>
</dbReference>